<feature type="transmembrane region" description="Helical" evidence="9">
    <location>
        <begin position="519"/>
        <end position="546"/>
    </location>
</feature>
<dbReference type="InterPro" id="IPR004681">
    <property type="entry name" value="TRAP_DctM"/>
</dbReference>
<keyword evidence="7 9" id="KW-0472">Membrane</keyword>
<evidence type="ECO:0000259" key="11">
    <source>
        <dbReference type="Pfam" id="PF06808"/>
    </source>
</evidence>
<feature type="transmembrane region" description="Helical" evidence="9">
    <location>
        <begin position="297"/>
        <end position="315"/>
    </location>
</feature>
<evidence type="ECO:0000256" key="4">
    <source>
        <dbReference type="ARBA" id="ARBA00022519"/>
    </source>
</evidence>
<feature type="transmembrane region" description="Helical" evidence="9">
    <location>
        <begin position="481"/>
        <end position="499"/>
    </location>
</feature>
<proteinExistence type="predicted"/>
<feature type="transmembrane region" description="Helical" evidence="9">
    <location>
        <begin position="603"/>
        <end position="623"/>
    </location>
</feature>
<sequence>MAKSHAQVPMAKSEMAMTAAVPLSGGRHGSMTLLLRVSDAIAAGLLAADLAVVCASVLLRFFFNAPVEWSDDVARGLMVGSAFFGAASALARGENVGVSFFRDLLPVRLRTLVDAASALLVVLISGYVAYNAIKLGSLTAGQTTGSGLPLELTFYPMGIGALFMTVFAIDHLCARPLPDIVRGLIAIILVTALYLAWDYVSPATVPSAGTLMLIGFFATLFGGLPIGFALALAALIFIWVEGALPGVIFAQQMARGIDNFVLLAIPFFILVGYLMEANGMSVRLIELLQRAVGRMRGGLNVVMVASMVLFSGISGSKMADVAAVGSVLIPAARRSRQNPGGAVALLAASAVMAETIPPCINLIILGFVANLSIGGLFMAGLLPAALMALVLIAVSIIFGKPPAEAEDIAPQAPVSGLWSGAIAAFGLIFMIFFGFKSGFATATEISAFAVAYALVVGSLVFRELNFRTAAHSFVQAATRAGLVLFIVAAAQSLAFTLTLQQVPHAVGDFMLGLSKTSGVWMFILLAIVVLIVMGSVLEGAAALIIFGPLLLPVAVQLGVDPLHFGVVLVIAMGIGLFAPPLGLGLYGACLIGNVPIEQTVKPIMGYLGLLFLCLLVIAFVPWLSTALPRAFGY</sequence>
<keyword evidence="4 8" id="KW-0997">Cell inner membrane</keyword>
<dbReference type="STRING" id="1399419.A5906_11350"/>
<feature type="transmembrane region" description="Helical" evidence="9">
    <location>
        <begin position="228"/>
        <end position="250"/>
    </location>
</feature>
<dbReference type="Proteomes" id="UP000315914">
    <property type="component" value="Unassembled WGS sequence"/>
</dbReference>
<comment type="caution">
    <text evidence="12">The sequence shown here is derived from an EMBL/GenBank/DDBJ whole genome shotgun (WGS) entry which is preliminary data.</text>
</comment>
<dbReference type="EMBL" id="VITW01000005">
    <property type="protein sequence ID" value="TWB74324.1"/>
    <property type="molecule type" value="Genomic_DNA"/>
</dbReference>
<name>A0A560JXL4_9BRAD</name>
<feature type="transmembrane region" description="Helical" evidence="9">
    <location>
        <begin position="112"/>
        <end position="133"/>
    </location>
</feature>
<dbReference type="Pfam" id="PF04290">
    <property type="entry name" value="DctQ"/>
    <property type="match status" value="1"/>
</dbReference>
<protein>
    <submittedName>
        <fullName evidence="12">Tripartite ATP-independent transporter DctM subunit</fullName>
    </submittedName>
</protein>
<dbReference type="NCBIfam" id="TIGR00786">
    <property type="entry name" value="dctM"/>
    <property type="match status" value="1"/>
</dbReference>
<feature type="transmembrane region" description="Helical" evidence="9">
    <location>
        <begin position="180"/>
        <end position="197"/>
    </location>
</feature>
<reference evidence="12 13" key="1">
    <citation type="submission" date="2019-06" db="EMBL/GenBank/DDBJ databases">
        <title>Genomic Encyclopedia of Type Strains, Phase IV (KMG-V): Genome sequencing to study the core and pangenomes of soil and plant-associated prokaryotes.</title>
        <authorList>
            <person name="Whitman W."/>
        </authorList>
    </citation>
    <scope>NUCLEOTIDE SEQUENCE [LARGE SCALE GENOMIC DNA]</scope>
    <source>
        <strain evidence="12 13">BR 10556</strain>
    </source>
</reference>
<feature type="domain" description="TRAP C4-dicarboxylate transport system permease DctM subunit" evidence="11">
    <location>
        <begin position="213"/>
        <end position="623"/>
    </location>
</feature>
<feature type="transmembrane region" description="Helical" evidence="9">
    <location>
        <begin position="153"/>
        <end position="173"/>
    </location>
</feature>
<evidence type="ECO:0000256" key="7">
    <source>
        <dbReference type="ARBA" id="ARBA00023136"/>
    </source>
</evidence>
<dbReference type="InterPro" id="IPR055348">
    <property type="entry name" value="DctQ"/>
</dbReference>
<feature type="transmembrane region" description="Helical" evidence="9">
    <location>
        <begin position="417"/>
        <end position="435"/>
    </location>
</feature>
<evidence type="ECO:0000256" key="6">
    <source>
        <dbReference type="ARBA" id="ARBA00022989"/>
    </source>
</evidence>
<keyword evidence="6 9" id="KW-1133">Transmembrane helix</keyword>
<keyword evidence="13" id="KW-1185">Reference proteome</keyword>
<keyword evidence="2 8" id="KW-0813">Transport</keyword>
<feature type="transmembrane region" description="Helical" evidence="9">
    <location>
        <begin position="566"/>
        <end position="591"/>
    </location>
</feature>
<feature type="transmembrane region" description="Helical" evidence="9">
    <location>
        <begin position="73"/>
        <end position="91"/>
    </location>
</feature>
<evidence type="ECO:0000259" key="10">
    <source>
        <dbReference type="Pfam" id="PF04290"/>
    </source>
</evidence>
<dbReference type="GO" id="GO:0022857">
    <property type="term" value="F:transmembrane transporter activity"/>
    <property type="evidence" value="ECO:0007669"/>
    <property type="project" value="UniProtKB-UniRule"/>
</dbReference>
<dbReference type="GO" id="GO:0005886">
    <property type="term" value="C:plasma membrane"/>
    <property type="evidence" value="ECO:0007669"/>
    <property type="project" value="UniProtKB-SubCell"/>
</dbReference>
<dbReference type="PANTHER" id="PTHR33362:SF2">
    <property type="entry name" value="TRAP TRANSPORTER LARGE PERMEASE PROTEIN"/>
    <property type="match status" value="1"/>
</dbReference>
<evidence type="ECO:0000256" key="1">
    <source>
        <dbReference type="ARBA" id="ARBA00004429"/>
    </source>
</evidence>
<evidence type="ECO:0000313" key="12">
    <source>
        <dbReference type="EMBL" id="TWB74324.1"/>
    </source>
</evidence>
<dbReference type="AlphaFoldDB" id="A0A560JXL4"/>
<evidence type="ECO:0000313" key="13">
    <source>
        <dbReference type="Proteomes" id="UP000315914"/>
    </source>
</evidence>
<feature type="transmembrane region" description="Helical" evidence="9">
    <location>
        <begin position="256"/>
        <end position="276"/>
    </location>
</feature>
<feature type="transmembrane region" description="Helical" evidence="9">
    <location>
        <begin position="40"/>
        <end position="61"/>
    </location>
</feature>
<organism evidence="12 13">
    <name type="scientific">Bradyrhizobium sacchari</name>
    <dbReference type="NCBI Taxonomy" id="1399419"/>
    <lineage>
        <taxon>Bacteria</taxon>
        <taxon>Pseudomonadati</taxon>
        <taxon>Pseudomonadota</taxon>
        <taxon>Alphaproteobacteria</taxon>
        <taxon>Hyphomicrobiales</taxon>
        <taxon>Nitrobacteraceae</taxon>
        <taxon>Bradyrhizobium</taxon>
    </lineage>
</organism>
<dbReference type="InterPro" id="IPR010656">
    <property type="entry name" value="DctM"/>
</dbReference>
<dbReference type="Pfam" id="PF06808">
    <property type="entry name" value="DctM"/>
    <property type="match status" value="1"/>
</dbReference>
<accession>A0A560JXL4</accession>
<dbReference type="PANTHER" id="PTHR33362">
    <property type="entry name" value="SIALIC ACID TRAP TRANSPORTER PERMEASE PROTEIN SIAT-RELATED"/>
    <property type="match status" value="1"/>
</dbReference>
<evidence type="ECO:0000256" key="2">
    <source>
        <dbReference type="ARBA" id="ARBA00022448"/>
    </source>
</evidence>
<evidence type="ECO:0000256" key="5">
    <source>
        <dbReference type="ARBA" id="ARBA00022692"/>
    </source>
</evidence>
<comment type="function">
    <text evidence="8">Part of the tripartite ATP-independent periplasmic (TRAP) transport system.</text>
</comment>
<evidence type="ECO:0000256" key="8">
    <source>
        <dbReference type="RuleBase" id="RU369079"/>
    </source>
</evidence>
<feature type="domain" description="Tripartite ATP-independent periplasmic transporters DctQ component" evidence="10">
    <location>
        <begin position="51"/>
        <end position="173"/>
    </location>
</feature>
<feature type="transmembrane region" description="Helical" evidence="9">
    <location>
        <begin position="442"/>
        <end position="461"/>
    </location>
</feature>
<evidence type="ECO:0000256" key="9">
    <source>
        <dbReference type="SAM" id="Phobius"/>
    </source>
</evidence>
<comment type="subcellular location">
    <subcellularLocation>
        <location evidence="1 8">Cell inner membrane</location>
        <topology evidence="1 8">Multi-pass membrane protein</topology>
    </subcellularLocation>
</comment>
<keyword evidence="5 9" id="KW-0812">Transmembrane</keyword>
<evidence type="ECO:0000256" key="3">
    <source>
        <dbReference type="ARBA" id="ARBA00022475"/>
    </source>
</evidence>
<feature type="transmembrane region" description="Helical" evidence="9">
    <location>
        <begin position="376"/>
        <end position="397"/>
    </location>
</feature>
<gene>
    <name evidence="12" type="ORF">FBZ95_105577</name>
</gene>
<keyword evidence="3" id="KW-1003">Cell membrane</keyword>
<feature type="transmembrane region" description="Helical" evidence="9">
    <location>
        <begin position="343"/>
        <end position="369"/>
    </location>
</feature>